<proteinExistence type="predicted"/>
<keyword evidence="2" id="KW-1185">Reference proteome</keyword>
<evidence type="ECO:0000313" key="2">
    <source>
        <dbReference type="Proteomes" id="UP001143545"/>
    </source>
</evidence>
<name>A0A9W6B7U1_9FLAO</name>
<organism evidence="1 2">
    <name type="scientific">Neptunitalea chrysea</name>
    <dbReference type="NCBI Taxonomy" id="1647581"/>
    <lineage>
        <taxon>Bacteria</taxon>
        <taxon>Pseudomonadati</taxon>
        <taxon>Bacteroidota</taxon>
        <taxon>Flavobacteriia</taxon>
        <taxon>Flavobacteriales</taxon>
        <taxon>Flavobacteriaceae</taxon>
        <taxon>Neptunitalea</taxon>
    </lineage>
</organism>
<dbReference type="AlphaFoldDB" id="A0A9W6B7U1"/>
<dbReference type="EMBL" id="BRVP01000017">
    <property type="protein sequence ID" value="GLB53447.1"/>
    <property type="molecule type" value="Genomic_DNA"/>
</dbReference>
<sequence>MATLIPSYDKILNLKVKPEQGELHLLKFLDNNLDSSFEIYFNPYMNGDRPDIVVMKEAYNMLEQKYRKKKFHKIKNWTFEKLWTGYEEYLQKTLELSGKSSYREADKHLWGKSFYEQLEKNLRTNF</sequence>
<protein>
    <submittedName>
        <fullName evidence="1">Uncharacterized protein</fullName>
    </submittedName>
</protein>
<gene>
    <name evidence="1" type="ORF">NBRC110019_24880</name>
</gene>
<dbReference type="Proteomes" id="UP001143545">
    <property type="component" value="Unassembled WGS sequence"/>
</dbReference>
<reference evidence="1" key="1">
    <citation type="submission" date="2022-07" db="EMBL/GenBank/DDBJ databases">
        <title>Taxonomy of Novel Oxalotrophic and Methylotrophic Bacteria.</title>
        <authorList>
            <person name="Sahin N."/>
            <person name="Tani A."/>
        </authorList>
    </citation>
    <scope>NUCLEOTIDE SEQUENCE</scope>
    <source>
        <strain evidence="1">AM327</strain>
    </source>
</reference>
<accession>A0A9W6B7U1</accession>
<dbReference type="RefSeq" id="WP_281755403.1">
    <property type="nucleotide sequence ID" value="NZ_BRVP01000017.1"/>
</dbReference>
<evidence type="ECO:0000313" key="1">
    <source>
        <dbReference type="EMBL" id="GLB53447.1"/>
    </source>
</evidence>
<comment type="caution">
    <text evidence="1">The sequence shown here is derived from an EMBL/GenBank/DDBJ whole genome shotgun (WGS) entry which is preliminary data.</text>
</comment>